<reference evidence="10" key="1">
    <citation type="submission" date="2025-08" db="UniProtKB">
        <authorList>
            <consortium name="RefSeq"/>
        </authorList>
    </citation>
    <scope>IDENTIFICATION</scope>
    <source>
        <tissue evidence="10">Young leaves</tissue>
    </source>
</reference>
<dbReference type="Pfam" id="PF14543">
    <property type="entry name" value="TAXi_N"/>
    <property type="match status" value="1"/>
</dbReference>
<gene>
    <name evidence="10" type="primary">LOC111441187</name>
</gene>
<dbReference type="PRINTS" id="PR00792">
    <property type="entry name" value="PEPSIN"/>
</dbReference>
<dbReference type="AlphaFoldDB" id="A0A6J1F136"/>
<dbReference type="PROSITE" id="PS51767">
    <property type="entry name" value="PEPTIDASE_A1"/>
    <property type="match status" value="1"/>
</dbReference>
<dbReference type="Gene3D" id="2.40.70.10">
    <property type="entry name" value="Acid Proteases"/>
    <property type="match status" value="2"/>
</dbReference>
<feature type="signal peptide" evidence="7">
    <location>
        <begin position="1"/>
        <end position="22"/>
    </location>
</feature>
<feature type="chain" id="PRO_5026785073" evidence="7">
    <location>
        <begin position="23"/>
        <end position="479"/>
    </location>
</feature>
<feature type="active site" evidence="6">
    <location>
        <position position="91"/>
    </location>
</feature>
<dbReference type="InterPro" id="IPR032861">
    <property type="entry name" value="TAXi_N"/>
</dbReference>
<dbReference type="Proteomes" id="UP000504609">
    <property type="component" value="Unplaced"/>
</dbReference>
<feature type="active site" evidence="6">
    <location>
        <position position="308"/>
    </location>
</feature>
<dbReference type="Pfam" id="PF14541">
    <property type="entry name" value="TAXi_C"/>
    <property type="match status" value="1"/>
</dbReference>
<dbReference type="SUPFAM" id="SSF50630">
    <property type="entry name" value="Acid proteases"/>
    <property type="match status" value="1"/>
</dbReference>
<name>A0A6J1F136_CUCMO</name>
<dbReference type="InterPro" id="IPR001461">
    <property type="entry name" value="Aspartic_peptidase_A1"/>
</dbReference>
<sequence>MVLRQELLVGFILLSFCLPGSCNLVFEVQHKFKGREKTLNELRSHDVRRHGRLLSIVDLELGGNGQPAETGLFFARIGLGTPPNDYYVQVDTGSDVLWVNCMGCSNCPEKSDIDVELRLFDPKGSSTAKFITCDQSSCSAMYGGSTIRDCKPDMLCRYTIIYGDGSATTGDFVKDYIHLQQVVGNHQTTVTNGSIEFGCATKQSGELGTASEALDGIIGFGQANSSIISQLAASGKVKKIFAHCLDSVSGGGIFAIGDVVEPTVKTTPVIPHQVHYNVVLNGVKVGETTLDLPVGLFETEYRREAIIDSGTTLAYLPGHIYHPLMQKILGAQPGLKLRTVDHQFTCFKYDENVDDGFPLVTLLFVESLTLIVYPHEYLFQIRDDMWCVGWQNSGTQSRDGREVTLLGDLVLQNKLIYYNLENQTLGWIEYNCTSGIKLREEKSGKVYTVGAHRLSSPASIIEIGRLLPLLLAFTLFFIQ</sequence>
<dbReference type="PANTHER" id="PTHR13683">
    <property type="entry name" value="ASPARTYL PROTEASES"/>
    <property type="match status" value="1"/>
</dbReference>
<evidence type="ECO:0000256" key="2">
    <source>
        <dbReference type="ARBA" id="ARBA00022670"/>
    </source>
</evidence>
<keyword evidence="4" id="KW-0378">Hydrolase</keyword>
<evidence type="ECO:0000313" key="9">
    <source>
        <dbReference type="Proteomes" id="UP000504609"/>
    </source>
</evidence>
<keyword evidence="5" id="KW-0325">Glycoprotein</keyword>
<evidence type="ECO:0000256" key="7">
    <source>
        <dbReference type="SAM" id="SignalP"/>
    </source>
</evidence>
<evidence type="ECO:0000256" key="4">
    <source>
        <dbReference type="ARBA" id="ARBA00022801"/>
    </source>
</evidence>
<dbReference type="InterPro" id="IPR032799">
    <property type="entry name" value="TAXi_C"/>
</dbReference>
<evidence type="ECO:0000259" key="8">
    <source>
        <dbReference type="PROSITE" id="PS51767"/>
    </source>
</evidence>
<dbReference type="CDD" id="cd05476">
    <property type="entry name" value="pepsin_A_like_plant"/>
    <property type="match status" value="1"/>
</dbReference>
<keyword evidence="3" id="KW-0064">Aspartyl protease</keyword>
<comment type="similarity">
    <text evidence="1">Belongs to the peptidase A1 family.</text>
</comment>
<keyword evidence="9" id="KW-1185">Reference proteome</keyword>
<dbReference type="GO" id="GO:0006508">
    <property type="term" value="P:proteolysis"/>
    <property type="evidence" value="ECO:0007669"/>
    <property type="project" value="UniProtKB-KW"/>
</dbReference>
<organism evidence="9 10">
    <name type="scientific">Cucurbita moschata</name>
    <name type="common">Winter crookneck squash</name>
    <name type="synonym">Cucurbita pepo var. moschata</name>
    <dbReference type="NCBI Taxonomy" id="3662"/>
    <lineage>
        <taxon>Eukaryota</taxon>
        <taxon>Viridiplantae</taxon>
        <taxon>Streptophyta</taxon>
        <taxon>Embryophyta</taxon>
        <taxon>Tracheophyta</taxon>
        <taxon>Spermatophyta</taxon>
        <taxon>Magnoliopsida</taxon>
        <taxon>eudicotyledons</taxon>
        <taxon>Gunneridae</taxon>
        <taxon>Pentapetalae</taxon>
        <taxon>rosids</taxon>
        <taxon>fabids</taxon>
        <taxon>Cucurbitales</taxon>
        <taxon>Cucurbitaceae</taxon>
        <taxon>Cucurbiteae</taxon>
        <taxon>Cucurbita</taxon>
    </lineage>
</organism>
<keyword evidence="2" id="KW-0645">Protease</keyword>
<dbReference type="PANTHER" id="PTHR13683:SF768">
    <property type="entry name" value="EUKARYOTIC ASPARTYL PROTEASE FAMILY PROTEIN"/>
    <property type="match status" value="1"/>
</dbReference>
<dbReference type="InterPro" id="IPR021109">
    <property type="entry name" value="Peptidase_aspartic_dom_sf"/>
</dbReference>
<evidence type="ECO:0000256" key="6">
    <source>
        <dbReference type="PIRSR" id="PIRSR601461-1"/>
    </source>
</evidence>
<evidence type="ECO:0000256" key="1">
    <source>
        <dbReference type="ARBA" id="ARBA00007447"/>
    </source>
</evidence>
<dbReference type="InterPro" id="IPR033121">
    <property type="entry name" value="PEPTIDASE_A1"/>
</dbReference>
<evidence type="ECO:0000256" key="5">
    <source>
        <dbReference type="ARBA" id="ARBA00023180"/>
    </source>
</evidence>
<evidence type="ECO:0000256" key="3">
    <source>
        <dbReference type="ARBA" id="ARBA00022750"/>
    </source>
</evidence>
<dbReference type="GO" id="GO:0004190">
    <property type="term" value="F:aspartic-type endopeptidase activity"/>
    <property type="evidence" value="ECO:0007669"/>
    <property type="project" value="UniProtKB-KW"/>
</dbReference>
<accession>A0A6J1F136</accession>
<keyword evidence="7" id="KW-0732">Signal</keyword>
<dbReference type="KEGG" id="cmos:111441187"/>
<dbReference type="GeneID" id="111441187"/>
<dbReference type="RefSeq" id="XP_022933919.1">
    <property type="nucleotide sequence ID" value="XM_023078151.1"/>
</dbReference>
<dbReference type="InterPro" id="IPR034161">
    <property type="entry name" value="Pepsin-like_plant"/>
</dbReference>
<feature type="domain" description="Peptidase A1" evidence="8">
    <location>
        <begin position="73"/>
        <end position="428"/>
    </location>
</feature>
<evidence type="ECO:0000313" key="10">
    <source>
        <dbReference type="RefSeq" id="XP_022933919.1"/>
    </source>
</evidence>
<proteinExistence type="inferred from homology"/>
<protein>
    <submittedName>
        <fullName evidence="10">Aspartic proteinase-like protein 2 isoform X1</fullName>
    </submittedName>
</protein>